<evidence type="ECO:0000256" key="2">
    <source>
        <dbReference type="ARBA" id="ARBA00009617"/>
    </source>
</evidence>
<reference evidence="9 10" key="1">
    <citation type="submission" date="2023-03" db="EMBL/GenBank/DDBJ databases">
        <title>NovoSphingobium album sp. nov. isolated from polycyclic aromatic hydrocarbons- and heavy-metal polluted soil.</title>
        <authorList>
            <person name="Liu Z."/>
            <person name="Wang K."/>
        </authorList>
    </citation>
    <scope>NUCLEOTIDE SEQUENCE [LARGE SCALE GENOMIC DNA]</scope>
    <source>
        <strain evidence="9 10">H3SJ31-1</strain>
    </source>
</reference>
<feature type="transmembrane region" description="Helical" evidence="8">
    <location>
        <begin position="232"/>
        <end position="257"/>
    </location>
</feature>
<dbReference type="EMBL" id="JARESE010000019">
    <property type="protein sequence ID" value="MDE8651502.1"/>
    <property type="molecule type" value="Genomic_DNA"/>
</dbReference>
<feature type="transmembrane region" description="Helical" evidence="8">
    <location>
        <begin position="407"/>
        <end position="425"/>
    </location>
</feature>
<feature type="transmembrane region" description="Helical" evidence="8">
    <location>
        <begin position="362"/>
        <end position="387"/>
    </location>
</feature>
<dbReference type="Pfam" id="PF13347">
    <property type="entry name" value="MFS_2"/>
    <property type="match status" value="1"/>
</dbReference>
<name>A0ABT5WN73_9SPHN</name>
<evidence type="ECO:0000256" key="3">
    <source>
        <dbReference type="ARBA" id="ARBA00022448"/>
    </source>
</evidence>
<evidence type="ECO:0000313" key="10">
    <source>
        <dbReference type="Proteomes" id="UP001216253"/>
    </source>
</evidence>
<evidence type="ECO:0000256" key="7">
    <source>
        <dbReference type="ARBA" id="ARBA00023136"/>
    </source>
</evidence>
<gene>
    <name evidence="9" type="ORF">PYV00_07195</name>
</gene>
<sequence length="438" mass="47121">MNEHRSERLTWAQLTVFSLPVVLFQAIELPWRIYLPSFFSETLGLPLAAVGTLLMAIRLFDTVVDPPIGWASDRFPTRFGQRRPWMVAGVPLVMIGTWQVFFAAPGIGITTLAGWCLVMHFGYSLMLTPHGGWGLEIARDYHERTRIMGAKIWFAAAGMPLTILLPSILERGFGAGRAEQVGAMGLLLILLAPLSVLLVLRFIPEPPSDRAAAARAVGPFRLFGAILKDRELAIVLALYALVGLADASSSGTFFFFVEQVLGLNGWGSTLMLIPALVGLVTLPLWAQASRRLGKRRTLMGVFAWQALAAPLALLLPTGGLAPLAIYMLVRSACFGGDYMLLRSMVADISGRDAASGMRRSGSYYAFFNVTLKLASSLGVGAALWILATAGFVPGAPASLGAQEVIRLVYVLPTFLAGIAGLLILANGWREAPPVEAVA</sequence>
<dbReference type="InterPro" id="IPR036259">
    <property type="entry name" value="MFS_trans_sf"/>
</dbReference>
<keyword evidence="4" id="KW-1003">Cell membrane</keyword>
<dbReference type="InterPro" id="IPR039672">
    <property type="entry name" value="MFS_2"/>
</dbReference>
<evidence type="ECO:0000313" key="9">
    <source>
        <dbReference type="EMBL" id="MDE8651502.1"/>
    </source>
</evidence>
<comment type="caution">
    <text evidence="9">The sequence shown here is derived from an EMBL/GenBank/DDBJ whole genome shotgun (WGS) entry which is preliminary data.</text>
</comment>
<feature type="transmembrane region" description="Helical" evidence="8">
    <location>
        <begin position="43"/>
        <end position="64"/>
    </location>
</feature>
<dbReference type="Gene3D" id="1.20.1250.20">
    <property type="entry name" value="MFS general substrate transporter like domains"/>
    <property type="match status" value="2"/>
</dbReference>
<feature type="transmembrane region" description="Helical" evidence="8">
    <location>
        <begin position="107"/>
        <end position="127"/>
    </location>
</feature>
<protein>
    <submittedName>
        <fullName evidence="9">MFS transporter</fullName>
    </submittedName>
</protein>
<evidence type="ECO:0000256" key="6">
    <source>
        <dbReference type="ARBA" id="ARBA00022989"/>
    </source>
</evidence>
<dbReference type="PROSITE" id="PS00872">
    <property type="entry name" value="NA_GALACTOSIDE_SYMP"/>
    <property type="match status" value="1"/>
</dbReference>
<keyword evidence="6 8" id="KW-1133">Transmembrane helix</keyword>
<evidence type="ECO:0000256" key="4">
    <source>
        <dbReference type="ARBA" id="ARBA00022475"/>
    </source>
</evidence>
<dbReference type="RefSeq" id="WP_275227599.1">
    <property type="nucleotide sequence ID" value="NZ_JARESE010000019.1"/>
</dbReference>
<accession>A0ABT5WN73</accession>
<keyword evidence="5 8" id="KW-0812">Transmembrane</keyword>
<keyword evidence="7 8" id="KW-0472">Membrane</keyword>
<feature type="transmembrane region" description="Helical" evidence="8">
    <location>
        <begin position="148"/>
        <end position="169"/>
    </location>
</feature>
<comment type="similarity">
    <text evidence="2">Belongs to the sodium:galactoside symporter (TC 2.A.2) family.</text>
</comment>
<evidence type="ECO:0000256" key="5">
    <source>
        <dbReference type="ARBA" id="ARBA00022692"/>
    </source>
</evidence>
<organism evidence="9 10">
    <name type="scientific">Novosphingobium album</name>
    <name type="common">ex Liu et al. 2023</name>
    <dbReference type="NCBI Taxonomy" id="3031130"/>
    <lineage>
        <taxon>Bacteria</taxon>
        <taxon>Pseudomonadati</taxon>
        <taxon>Pseudomonadota</taxon>
        <taxon>Alphaproteobacteria</taxon>
        <taxon>Sphingomonadales</taxon>
        <taxon>Sphingomonadaceae</taxon>
        <taxon>Novosphingobium</taxon>
    </lineage>
</organism>
<feature type="transmembrane region" description="Helical" evidence="8">
    <location>
        <begin position="263"/>
        <end position="286"/>
    </location>
</feature>
<keyword evidence="10" id="KW-1185">Reference proteome</keyword>
<dbReference type="SUPFAM" id="SSF103473">
    <property type="entry name" value="MFS general substrate transporter"/>
    <property type="match status" value="1"/>
</dbReference>
<dbReference type="InterPro" id="IPR018043">
    <property type="entry name" value="Na/Gal_symport_CS"/>
</dbReference>
<feature type="transmembrane region" description="Helical" evidence="8">
    <location>
        <begin position="12"/>
        <end position="31"/>
    </location>
</feature>
<comment type="subcellular location">
    <subcellularLocation>
        <location evidence="1">Cell membrane</location>
        <topology evidence="1">Multi-pass membrane protein</topology>
    </subcellularLocation>
</comment>
<dbReference type="PANTHER" id="PTHR11328">
    <property type="entry name" value="MAJOR FACILITATOR SUPERFAMILY DOMAIN-CONTAINING PROTEIN"/>
    <property type="match status" value="1"/>
</dbReference>
<dbReference type="PANTHER" id="PTHR11328:SF24">
    <property type="entry name" value="MAJOR FACILITATOR SUPERFAMILY (MFS) PROFILE DOMAIN-CONTAINING PROTEIN"/>
    <property type="match status" value="1"/>
</dbReference>
<feature type="transmembrane region" description="Helical" evidence="8">
    <location>
        <begin position="181"/>
        <end position="200"/>
    </location>
</feature>
<evidence type="ECO:0000256" key="1">
    <source>
        <dbReference type="ARBA" id="ARBA00004651"/>
    </source>
</evidence>
<keyword evidence="3" id="KW-0813">Transport</keyword>
<dbReference type="Proteomes" id="UP001216253">
    <property type="component" value="Unassembled WGS sequence"/>
</dbReference>
<feature type="transmembrane region" description="Helical" evidence="8">
    <location>
        <begin position="85"/>
        <end position="101"/>
    </location>
</feature>
<evidence type="ECO:0000256" key="8">
    <source>
        <dbReference type="SAM" id="Phobius"/>
    </source>
</evidence>
<proteinExistence type="inferred from homology"/>